<reference evidence="1" key="1">
    <citation type="journal article" date="2021" name="Proc. Natl. Acad. Sci. U.S.A.">
        <title>A Catalog of Tens of Thousands of Viruses from Human Metagenomes Reveals Hidden Associations with Chronic Diseases.</title>
        <authorList>
            <person name="Tisza M.J."/>
            <person name="Buck C.B."/>
        </authorList>
    </citation>
    <scope>NUCLEOTIDE SEQUENCE</scope>
    <source>
        <strain evidence="1">Ctnpt50</strain>
    </source>
</reference>
<organism evidence="1">
    <name type="scientific">Siphoviridae sp. ctnpt50</name>
    <dbReference type="NCBI Taxonomy" id="2827941"/>
    <lineage>
        <taxon>Viruses</taxon>
        <taxon>Duplodnaviria</taxon>
        <taxon>Heunggongvirae</taxon>
        <taxon>Uroviricota</taxon>
        <taxon>Caudoviricetes</taxon>
    </lineage>
</organism>
<proteinExistence type="predicted"/>
<protein>
    <submittedName>
        <fullName evidence="1">Uncharacterized protein</fullName>
    </submittedName>
</protein>
<name>A0A8S5SDN3_9CAUD</name>
<dbReference type="EMBL" id="BK032577">
    <property type="protein sequence ID" value="DAF49048.1"/>
    <property type="molecule type" value="Genomic_DNA"/>
</dbReference>
<sequence>MRLKGDIKAMAYVKKSIENAETTMDSVEETAEKAAKIEATSAPAIDQSSEIAALKAQIEMLTKMMAAGMGAPQTATKAPELGEDKIKIVHLYEYPEGLSTHLTYSNGYIDFYHFGQVRSLPYAVAEELIGRYRKLFDEGLLALGEGSERYADQFDVKTTKDYAFMGSDFVKRLGTMDVYELEKIYNKLCDSLRGFILEYFKRKIIEKDPAFNDAHKIEVLNRLSNGAMEDILLDRRRDASK</sequence>
<evidence type="ECO:0000313" key="1">
    <source>
        <dbReference type="EMBL" id="DAF49048.1"/>
    </source>
</evidence>
<accession>A0A8S5SDN3</accession>